<dbReference type="GO" id="GO:0051539">
    <property type="term" value="F:4 iron, 4 sulfur cluster binding"/>
    <property type="evidence" value="ECO:0007669"/>
    <property type="project" value="UniProtKB-KW"/>
</dbReference>
<dbReference type="OrthoDB" id="5290748at2"/>
<dbReference type="PANTHER" id="PTHR33693">
    <property type="entry name" value="TYPE-5 URACIL-DNA GLYCOSYLASE"/>
    <property type="match status" value="1"/>
</dbReference>
<dbReference type="Gene3D" id="3.40.470.10">
    <property type="entry name" value="Uracil-DNA glycosylase-like domain"/>
    <property type="match status" value="1"/>
</dbReference>
<keyword evidence="8" id="KW-0378">Hydrolase</keyword>
<keyword evidence="9" id="KW-0408">Iron</keyword>
<name>A0A1H3AFZ6_9RHOB</name>
<evidence type="ECO:0000259" key="12">
    <source>
        <dbReference type="SMART" id="SM00986"/>
    </source>
</evidence>
<dbReference type="Pfam" id="PF03167">
    <property type="entry name" value="UDG"/>
    <property type="match status" value="1"/>
</dbReference>
<dbReference type="EC" id="3.2.2.27" evidence="3"/>
<evidence type="ECO:0000256" key="11">
    <source>
        <dbReference type="ARBA" id="ARBA00023204"/>
    </source>
</evidence>
<keyword evidence="11" id="KW-0234">DNA repair</keyword>
<gene>
    <name evidence="13" type="ORF">SAMN04488001_2865</name>
</gene>
<dbReference type="Proteomes" id="UP000199441">
    <property type="component" value="Unassembled WGS sequence"/>
</dbReference>
<dbReference type="CDD" id="cd10030">
    <property type="entry name" value="UDG-F4_TTUDGA_SPO1dp_like"/>
    <property type="match status" value="1"/>
</dbReference>
<dbReference type="RefSeq" id="WP_089947613.1">
    <property type="nucleotide sequence ID" value="NZ_FNOI01000005.1"/>
</dbReference>
<keyword evidence="6" id="KW-0479">Metal-binding</keyword>
<keyword evidence="5" id="KW-0004">4Fe-4S</keyword>
<accession>A0A1H3AFZ6</accession>
<feature type="domain" description="Uracil-DNA glycosylase-like" evidence="12">
    <location>
        <begin position="100"/>
        <end position="249"/>
    </location>
</feature>
<comment type="catalytic activity">
    <reaction evidence="1">
        <text>Hydrolyzes single-stranded DNA or mismatched double-stranded DNA and polynucleotides, releasing free uracil.</text>
        <dbReference type="EC" id="3.2.2.27"/>
    </reaction>
</comment>
<dbReference type="GO" id="GO:0006281">
    <property type="term" value="P:DNA repair"/>
    <property type="evidence" value="ECO:0007669"/>
    <property type="project" value="UniProtKB-KW"/>
</dbReference>
<evidence type="ECO:0000256" key="5">
    <source>
        <dbReference type="ARBA" id="ARBA00022485"/>
    </source>
</evidence>
<evidence type="ECO:0000256" key="9">
    <source>
        <dbReference type="ARBA" id="ARBA00023004"/>
    </source>
</evidence>
<dbReference type="InterPro" id="IPR005273">
    <property type="entry name" value="Ura-DNA_glyco_family4"/>
</dbReference>
<dbReference type="InterPro" id="IPR005122">
    <property type="entry name" value="Uracil-DNA_glycosylase-like"/>
</dbReference>
<protein>
    <recommendedName>
        <fullName evidence="4">Type-4 uracil-DNA glycosylase</fullName>
        <ecNumber evidence="3">3.2.2.27</ecNumber>
    </recommendedName>
</protein>
<dbReference type="SMART" id="SM00987">
    <property type="entry name" value="UreE_C"/>
    <property type="match status" value="1"/>
</dbReference>
<dbReference type="EMBL" id="FNOI01000005">
    <property type="protein sequence ID" value="SDX28640.1"/>
    <property type="molecule type" value="Genomic_DNA"/>
</dbReference>
<dbReference type="GO" id="GO:0046872">
    <property type="term" value="F:metal ion binding"/>
    <property type="evidence" value="ECO:0007669"/>
    <property type="project" value="UniProtKB-KW"/>
</dbReference>
<evidence type="ECO:0000256" key="10">
    <source>
        <dbReference type="ARBA" id="ARBA00023014"/>
    </source>
</evidence>
<dbReference type="InterPro" id="IPR036895">
    <property type="entry name" value="Uracil-DNA_glycosylase-like_sf"/>
</dbReference>
<organism evidence="13 14">
    <name type="scientific">Litoreibacter albidus</name>
    <dbReference type="NCBI Taxonomy" id="670155"/>
    <lineage>
        <taxon>Bacteria</taxon>
        <taxon>Pseudomonadati</taxon>
        <taxon>Pseudomonadota</taxon>
        <taxon>Alphaproteobacteria</taxon>
        <taxon>Rhodobacterales</taxon>
        <taxon>Roseobacteraceae</taxon>
        <taxon>Litoreibacter</taxon>
    </lineage>
</organism>
<evidence type="ECO:0000256" key="6">
    <source>
        <dbReference type="ARBA" id="ARBA00022723"/>
    </source>
</evidence>
<dbReference type="InterPro" id="IPR051536">
    <property type="entry name" value="UDG_Type-4/5"/>
</dbReference>
<evidence type="ECO:0000256" key="3">
    <source>
        <dbReference type="ARBA" id="ARBA00012030"/>
    </source>
</evidence>
<keyword evidence="7" id="KW-0227">DNA damage</keyword>
<evidence type="ECO:0000256" key="2">
    <source>
        <dbReference type="ARBA" id="ARBA00006521"/>
    </source>
</evidence>
<evidence type="ECO:0000256" key="1">
    <source>
        <dbReference type="ARBA" id="ARBA00001400"/>
    </source>
</evidence>
<sequence>MESGLDFYTAKALLDWHVDLGADEAIGDLPINRYEVPKEAPKMPKAKPAEAAPVAQFKGPEPVEVARQMARDAQDLEGLRAAMAAFTHCQLKNGARNLVFADGTAGARVMVIGDAPTREEDQQGKPLVGPAGQMLDAMFGAINLGRDIADAPIYVTSVLPWRASQTRDPSPDDVTMMLPFLERHIALANPDVLVLMGNQACEALLGVKGITKLRGTWGEALGKPALPMLHPAYLLRTPQAKREAWADLLSLQAKLRG</sequence>
<dbReference type="PANTHER" id="PTHR33693:SF1">
    <property type="entry name" value="TYPE-4 URACIL-DNA GLYCOSYLASE"/>
    <property type="match status" value="1"/>
</dbReference>
<dbReference type="AlphaFoldDB" id="A0A1H3AFZ6"/>
<dbReference type="GO" id="GO:0004844">
    <property type="term" value="F:uracil DNA N-glycosylase activity"/>
    <property type="evidence" value="ECO:0007669"/>
    <property type="project" value="UniProtKB-EC"/>
</dbReference>
<keyword evidence="14" id="KW-1185">Reference proteome</keyword>
<dbReference type="NCBIfam" id="TIGR00758">
    <property type="entry name" value="UDG_fam4"/>
    <property type="match status" value="1"/>
</dbReference>
<reference evidence="14" key="1">
    <citation type="submission" date="2016-10" db="EMBL/GenBank/DDBJ databases">
        <authorList>
            <person name="Varghese N."/>
            <person name="Submissions S."/>
        </authorList>
    </citation>
    <scope>NUCLEOTIDE SEQUENCE [LARGE SCALE GENOMIC DNA]</scope>
    <source>
        <strain evidence="14">DSM 26922</strain>
    </source>
</reference>
<evidence type="ECO:0000256" key="4">
    <source>
        <dbReference type="ARBA" id="ARBA00019403"/>
    </source>
</evidence>
<evidence type="ECO:0000256" key="7">
    <source>
        <dbReference type="ARBA" id="ARBA00022763"/>
    </source>
</evidence>
<dbReference type="STRING" id="670155.SAMN04488001_2865"/>
<keyword evidence="10" id="KW-0411">Iron-sulfur</keyword>
<comment type="similarity">
    <text evidence="2">Belongs to the uracil-DNA glycosylase (UDG) superfamily. Type 4 (UDGa) family.</text>
</comment>
<evidence type="ECO:0000313" key="14">
    <source>
        <dbReference type="Proteomes" id="UP000199441"/>
    </source>
</evidence>
<proteinExistence type="inferred from homology"/>
<evidence type="ECO:0000256" key="8">
    <source>
        <dbReference type="ARBA" id="ARBA00022801"/>
    </source>
</evidence>
<dbReference type="SUPFAM" id="SSF52141">
    <property type="entry name" value="Uracil-DNA glycosylase-like"/>
    <property type="match status" value="1"/>
</dbReference>
<dbReference type="SMART" id="SM00986">
    <property type="entry name" value="UDG"/>
    <property type="match status" value="1"/>
</dbReference>
<evidence type="ECO:0000313" key="13">
    <source>
        <dbReference type="EMBL" id="SDX28640.1"/>
    </source>
</evidence>